<keyword evidence="7" id="KW-0067">ATP-binding</keyword>
<keyword evidence="6 10" id="KW-0418">Kinase</keyword>
<dbReference type="InterPro" id="IPR004358">
    <property type="entry name" value="Sig_transdc_His_kin-like_C"/>
</dbReference>
<protein>
    <recommendedName>
        <fullName evidence="2">histidine kinase</fullName>
        <ecNumber evidence="2">2.7.13.3</ecNumber>
    </recommendedName>
</protein>
<evidence type="ECO:0000256" key="4">
    <source>
        <dbReference type="ARBA" id="ARBA00022679"/>
    </source>
</evidence>
<dbReference type="Gene3D" id="1.10.287.130">
    <property type="match status" value="1"/>
</dbReference>
<dbReference type="InterPro" id="IPR036890">
    <property type="entry name" value="HATPase_C_sf"/>
</dbReference>
<dbReference type="SMART" id="SM00388">
    <property type="entry name" value="HisKA"/>
    <property type="match status" value="1"/>
</dbReference>
<evidence type="ECO:0000256" key="1">
    <source>
        <dbReference type="ARBA" id="ARBA00000085"/>
    </source>
</evidence>
<evidence type="ECO:0000256" key="3">
    <source>
        <dbReference type="ARBA" id="ARBA00022553"/>
    </source>
</evidence>
<evidence type="ECO:0000256" key="8">
    <source>
        <dbReference type="ARBA" id="ARBA00023012"/>
    </source>
</evidence>
<keyword evidence="11" id="KW-1185">Reference proteome</keyword>
<dbReference type="OrthoDB" id="9777714at2"/>
<dbReference type="Gene3D" id="3.30.565.10">
    <property type="entry name" value="Histidine kinase-like ATPase, C-terminal domain"/>
    <property type="match status" value="1"/>
</dbReference>
<dbReference type="Pfam" id="PF00512">
    <property type="entry name" value="HisKA"/>
    <property type="match status" value="1"/>
</dbReference>
<dbReference type="GO" id="GO:0005524">
    <property type="term" value="F:ATP binding"/>
    <property type="evidence" value="ECO:0007669"/>
    <property type="project" value="UniProtKB-KW"/>
</dbReference>
<dbReference type="PRINTS" id="PR00344">
    <property type="entry name" value="BCTRLSENSOR"/>
</dbReference>
<reference evidence="10 11" key="1">
    <citation type="submission" date="2019-04" db="EMBL/GenBank/DDBJ databases">
        <title>Geobacter ruber sp. nov., ferric-reducing bacteria isolated from paddy soil.</title>
        <authorList>
            <person name="Xu Z."/>
            <person name="Masuda Y."/>
            <person name="Itoh H."/>
            <person name="Senoo K."/>
        </authorList>
    </citation>
    <scope>NUCLEOTIDE SEQUENCE [LARGE SCALE GENOMIC DNA]</scope>
    <source>
        <strain evidence="10 11">Red88</strain>
    </source>
</reference>
<dbReference type="PANTHER" id="PTHR43065:SF10">
    <property type="entry name" value="PEROXIDE STRESS-ACTIVATED HISTIDINE KINASE MAK3"/>
    <property type="match status" value="1"/>
</dbReference>
<dbReference type="InterPro" id="IPR003594">
    <property type="entry name" value="HATPase_dom"/>
</dbReference>
<evidence type="ECO:0000256" key="5">
    <source>
        <dbReference type="ARBA" id="ARBA00022741"/>
    </source>
</evidence>
<organism evidence="10 11">
    <name type="scientific">Oryzomonas rubra</name>
    <dbReference type="NCBI Taxonomy" id="2509454"/>
    <lineage>
        <taxon>Bacteria</taxon>
        <taxon>Pseudomonadati</taxon>
        <taxon>Thermodesulfobacteriota</taxon>
        <taxon>Desulfuromonadia</taxon>
        <taxon>Geobacterales</taxon>
        <taxon>Geobacteraceae</taxon>
        <taxon>Oryzomonas</taxon>
    </lineage>
</organism>
<evidence type="ECO:0000259" key="9">
    <source>
        <dbReference type="PROSITE" id="PS50109"/>
    </source>
</evidence>
<dbReference type="SUPFAM" id="SSF47384">
    <property type="entry name" value="Homodimeric domain of signal transducing histidine kinase"/>
    <property type="match status" value="1"/>
</dbReference>
<gene>
    <name evidence="10" type="ORF">ET418_08935</name>
</gene>
<dbReference type="PANTHER" id="PTHR43065">
    <property type="entry name" value="SENSOR HISTIDINE KINASE"/>
    <property type="match status" value="1"/>
</dbReference>
<dbReference type="RefSeq" id="WP_149307244.1">
    <property type="nucleotide sequence ID" value="NZ_SRSD01000004.1"/>
</dbReference>
<dbReference type="EMBL" id="SRSD01000004">
    <property type="protein sequence ID" value="KAA0892306.1"/>
    <property type="molecule type" value="Genomic_DNA"/>
</dbReference>
<accession>A0A5A9XGY0</accession>
<dbReference type="Proteomes" id="UP000324298">
    <property type="component" value="Unassembled WGS sequence"/>
</dbReference>
<dbReference type="InterPro" id="IPR005467">
    <property type="entry name" value="His_kinase_dom"/>
</dbReference>
<sequence length="248" mass="26629">METPADRHIDGAISQELLKQLAYNEKMSELGRISAGVVHELNAPLSVIISASQLIMREADVPEFVREMVARISSEALRLSHMTRGLLNFSSQEETESGGEADVNLTVGFVLDFLDYEAARRGVTLLRKLDYHLPVVEVGANLLKQVLLNIIMNALQAMEQDGGSLMVETLAPEPGKVSIVIADTGPGIPAAALTKIFNPYFTTKKPGEGTGLGLFVTKTLVENLGGSIGVRSTEGEGTTFTVTFVVEG</sequence>
<dbReference type="GO" id="GO:0000155">
    <property type="term" value="F:phosphorelay sensor kinase activity"/>
    <property type="evidence" value="ECO:0007669"/>
    <property type="project" value="InterPro"/>
</dbReference>
<dbReference type="Pfam" id="PF02518">
    <property type="entry name" value="HATPase_c"/>
    <property type="match status" value="1"/>
</dbReference>
<dbReference type="InterPro" id="IPR036097">
    <property type="entry name" value="HisK_dim/P_sf"/>
</dbReference>
<evidence type="ECO:0000313" key="10">
    <source>
        <dbReference type="EMBL" id="KAA0892306.1"/>
    </source>
</evidence>
<dbReference type="InterPro" id="IPR003661">
    <property type="entry name" value="HisK_dim/P_dom"/>
</dbReference>
<keyword evidence="3" id="KW-0597">Phosphoprotein</keyword>
<evidence type="ECO:0000256" key="6">
    <source>
        <dbReference type="ARBA" id="ARBA00022777"/>
    </source>
</evidence>
<dbReference type="CDD" id="cd00082">
    <property type="entry name" value="HisKA"/>
    <property type="match status" value="1"/>
</dbReference>
<keyword evidence="5" id="KW-0547">Nucleotide-binding</keyword>
<dbReference type="PROSITE" id="PS50109">
    <property type="entry name" value="HIS_KIN"/>
    <property type="match status" value="1"/>
</dbReference>
<comment type="catalytic activity">
    <reaction evidence="1">
        <text>ATP + protein L-histidine = ADP + protein N-phospho-L-histidine.</text>
        <dbReference type="EC" id="2.7.13.3"/>
    </reaction>
</comment>
<evidence type="ECO:0000313" key="11">
    <source>
        <dbReference type="Proteomes" id="UP000324298"/>
    </source>
</evidence>
<name>A0A5A9XGY0_9BACT</name>
<evidence type="ECO:0000256" key="2">
    <source>
        <dbReference type="ARBA" id="ARBA00012438"/>
    </source>
</evidence>
<dbReference type="SUPFAM" id="SSF55874">
    <property type="entry name" value="ATPase domain of HSP90 chaperone/DNA topoisomerase II/histidine kinase"/>
    <property type="match status" value="1"/>
</dbReference>
<feature type="domain" description="Histidine kinase" evidence="9">
    <location>
        <begin position="36"/>
        <end position="248"/>
    </location>
</feature>
<evidence type="ECO:0000256" key="7">
    <source>
        <dbReference type="ARBA" id="ARBA00022840"/>
    </source>
</evidence>
<keyword evidence="4" id="KW-0808">Transferase</keyword>
<proteinExistence type="predicted"/>
<keyword evidence="8" id="KW-0902">Two-component regulatory system</keyword>
<dbReference type="SMART" id="SM00387">
    <property type="entry name" value="HATPase_c"/>
    <property type="match status" value="1"/>
</dbReference>
<comment type="caution">
    <text evidence="10">The sequence shown here is derived from an EMBL/GenBank/DDBJ whole genome shotgun (WGS) entry which is preliminary data.</text>
</comment>
<dbReference type="EC" id="2.7.13.3" evidence="2"/>
<dbReference type="AlphaFoldDB" id="A0A5A9XGY0"/>